<dbReference type="CDD" id="cd19088">
    <property type="entry name" value="AKR_AKR13B1"/>
    <property type="match status" value="1"/>
</dbReference>
<dbReference type="RefSeq" id="WP_083583132.1">
    <property type="nucleotide sequence ID" value="NZ_MPPI01000035.1"/>
</dbReference>
<dbReference type="InterPro" id="IPR050791">
    <property type="entry name" value="Aldo-Keto_reductase"/>
</dbReference>
<dbReference type="Pfam" id="PF00248">
    <property type="entry name" value="Aldo_ket_red"/>
    <property type="match status" value="1"/>
</dbReference>
<dbReference type="InterPro" id="IPR020471">
    <property type="entry name" value="AKR"/>
</dbReference>
<keyword evidence="1" id="KW-0560">Oxidoreductase</keyword>
<organism evidence="3 4">
    <name type="scientific">Phormidesmis priestleyi ULC007</name>
    <dbReference type="NCBI Taxonomy" id="1920490"/>
    <lineage>
        <taxon>Bacteria</taxon>
        <taxon>Bacillati</taxon>
        <taxon>Cyanobacteriota</taxon>
        <taxon>Cyanophyceae</taxon>
        <taxon>Leptolyngbyales</taxon>
        <taxon>Leptolyngbyaceae</taxon>
        <taxon>Phormidesmis</taxon>
    </lineage>
</organism>
<dbReference type="PRINTS" id="PR00069">
    <property type="entry name" value="ALDKETRDTASE"/>
</dbReference>
<protein>
    <submittedName>
        <fullName evidence="3">Aldo/keto reductase</fullName>
    </submittedName>
</protein>
<dbReference type="InterPro" id="IPR036812">
    <property type="entry name" value="NAD(P)_OxRdtase_dom_sf"/>
</dbReference>
<dbReference type="Gene3D" id="3.20.20.100">
    <property type="entry name" value="NADP-dependent oxidoreductase domain"/>
    <property type="match status" value="1"/>
</dbReference>
<dbReference type="PANTHER" id="PTHR43625:SF40">
    <property type="entry name" value="ALDO-KETO REDUCTASE YAKC [NADP(+)]"/>
    <property type="match status" value="1"/>
</dbReference>
<comment type="caution">
    <text evidence="3">The sequence shown here is derived from an EMBL/GenBank/DDBJ whole genome shotgun (WGS) entry which is preliminary data.</text>
</comment>
<reference evidence="3 4" key="2">
    <citation type="submission" date="2018-03" db="EMBL/GenBank/DDBJ databases">
        <title>The ancient ancestry and fast evolution of plastids.</title>
        <authorList>
            <person name="Moore K.R."/>
            <person name="Magnabosco C."/>
            <person name="Momper L."/>
            <person name="Gold D.A."/>
            <person name="Bosak T."/>
            <person name="Fournier G.P."/>
        </authorList>
    </citation>
    <scope>NUCLEOTIDE SEQUENCE [LARGE SCALE GENOMIC DNA]</scope>
    <source>
        <strain evidence="3 4">ULC007</strain>
    </source>
</reference>
<dbReference type="STRING" id="1920490.GCA_001895925_01958"/>
<sequence length="299" mass="32580">METQDRVSQQPAMRPLGQTSIRLSPIALGGMPLSLSGRPAESQAIATIHKALDLGVNLIDTSDAYCQDESDKHHNERLIHKAIQQYSGDTSRVLVATKGGLMRPNGAWTQNGNPQHLRKTIRESHAALGGQEPIALWQYHSPDPNYSIEDSLTPAKEAVAEGLIRLVGVSNFSVEQIKRAREVVEIVSVQNQYNPWHRQPESDGVLEYCQSEGLTFLPWSPLGGSRRVKELSKVGAIANLADEKQISVYALVLAWLLAKSPCVVPIPGATKPESIADSVTAAQVTLTDQDVEAIDRATQ</sequence>
<feature type="domain" description="NADP-dependent oxidoreductase" evidence="2">
    <location>
        <begin position="25"/>
        <end position="297"/>
    </location>
</feature>
<dbReference type="GO" id="GO:0005737">
    <property type="term" value="C:cytoplasm"/>
    <property type="evidence" value="ECO:0007669"/>
    <property type="project" value="TreeGrafter"/>
</dbReference>
<name>A0A2T1D993_9CYAN</name>
<accession>A0A2T1D993</accession>
<dbReference type="EMBL" id="PVWG01000033">
    <property type="protein sequence ID" value="PSB17065.1"/>
    <property type="molecule type" value="Genomic_DNA"/>
</dbReference>
<dbReference type="PANTHER" id="PTHR43625">
    <property type="entry name" value="AFLATOXIN B1 ALDEHYDE REDUCTASE"/>
    <property type="match status" value="1"/>
</dbReference>
<gene>
    <name evidence="3" type="ORF">C7B65_19840</name>
</gene>
<dbReference type="SUPFAM" id="SSF51430">
    <property type="entry name" value="NAD(P)-linked oxidoreductase"/>
    <property type="match status" value="1"/>
</dbReference>
<dbReference type="OrthoDB" id="9809990at2"/>
<keyword evidence="4" id="KW-1185">Reference proteome</keyword>
<evidence type="ECO:0000313" key="4">
    <source>
        <dbReference type="Proteomes" id="UP000238634"/>
    </source>
</evidence>
<dbReference type="InterPro" id="IPR023210">
    <property type="entry name" value="NADP_OxRdtase_dom"/>
</dbReference>
<proteinExistence type="predicted"/>
<evidence type="ECO:0000256" key="1">
    <source>
        <dbReference type="ARBA" id="ARBA00023002"/>
    </source>
</evidence>
<dbReference type="AlphaFoldDB" id="A0A2T1D993"/>
<dbReference type="GO" id="GO:0016491">
    <property type="term" value="F:oxidoreductase activity"/>
    <property type="evidence" value="ECO:0007669"/>
    <property type="project" value="UniProtKB-KW"/>
</dbReference>
<evidence type="ECO:0000259" key="2">
    <source>
        <dbReference type="Pfam" id="PF00248"/>
    </source>
</evidence>
<reference evidence="3 4" key="1">
    <citation type="submission" date="2018-02" db="EMBL/GenBank/DDBJ databases">
        <authorList>
            <person name="Cohen D.B."/>
            <person name="Kent A.D."/>
        </authorList>
    </citation>
    <scope>NUCLEOTIDE SEQUENCE [LARGE SCALE GENOMIC DNA]</scope>
    <source>
        <strain evidence="3 4">ULC007</strain>
    </source>
</reference>
<evidence type="ECO:0000313" key="3">
    <source>
        <dbReference type="EMBL" id="PSB17065.1"/>
    </source>
</evidence>
<dbReference type="Proteomes" id="UP000238634">
    <property type="component" value="Unassembled WGS sequence"/>
</dbReference>